<dbReference type="InterPro" id="IPR035979">
    <property type="entry name" value="RBD_domain_sf"/>
</dbReference>
<name>A0A1J4MFQ0_9CRYT</name>
<evidence type="ECO:0000256" key="3">
    <source>
        <dbReference type="ARBA" id="ARBA00023187"/>
    </source>
</evidence>
<sequence>MQFIHQDELDCSNTSKSDKKSQISSFSDEDDAKHLNEIGKTNSIHNNNIRIGAKVEHLDREYDINRQENSSKKLCSSKYLVNNYEKACSDLNQYELMETTPVGSVNLNSVSTASKSLREVYVGNLPQGLTVTELLEYINRSMTNNNVSPITGNPVISAWINSDGKYAFCECRSIEEANILLKLNNLLSFKGNLLRIGKPKVSENNIGDQLSNSSAIINQIIQNTTIISSYFNNIPLIFKKKETILITGINKAFTIERVKEIFADNKKIEVLELIDYRNKYKIAICELDSNTNLADRIISKLGTEAQILKMKNFNSKILYTINDYLKSMVNGIKENNELLLKSEIFKHCQNKGLKSLLIPQKPCRCILLSKILTVEELLIPSVYSSVYEEIHKKCLKYGDIYKTTIPKPEKTPSSKDQCIDPYFGRAFIFFFSVESAIRAKVDLFKMRFLGRNIKITYYCEHEFLKGNLISCEPNRCDPIDDKEFSKIINLI</sequence>
<dbReference type="GO" id="GO:0006397">
    <property type="term" value="P:mRNA processing"/>
    <property type="evidence" value="ECO:0007669"/>
    <property type="project" value="UniProtKB-KW"/>
</dbReference>
<dbReference type="EMBL" id="LRBP01000017">
    <property type="protein sequence ID" value="OII73062.1"/>
    <property type="molecule type" value="Genomic_DNA"/>
</dbReference>
<dbReference type="GO" id="GO:0008380">
    <property type="term" value="P:RNA splicing"/>
    <property type="evidence" value="ECO:0007669"/>
    <property type="project" value="UniProtKB-KW"/>
</dbReference>
<keyword evidence="1" id="KW-0507">mRNA processing</keyword>
<evidence type="ECO:0000256" key="1">
    <source>
        <dbReference type="ARBA" id="ARBA00022664"/>
    </source>
</evidence>
<keyword evidence="3" id="KW-0508">mRNA splicing</keyword>
<dbReference type="VEuPathDB" id="CryptoDB:cubi_02293"/>
<comment type="caution">
    <text evidence="5">The sequence shown here is derived from an EMBL/GenBank/DDBJ whole genome shotgun (WGS) entry which is preliminary data.</text>
</comment>
<dbReference type="CDD" id="cd12232">
    <property type="entry name" value="RRM3_U2AF65"/>
    <property type="match status" value="1"/>
</dbReference>
<dbReference type="InterPro" id="IPR012677">
    <property type="entry name" value="Nucleotide-bd_a/b_plait_sf"/>
</dbReference>
<keyword evidence="6" id="KW-1185">Reference proteome</keyword>
<dbReference type="OrthoDB" id="10266058at2759"/>
<evidence type="ECO:0000256" key="4">
    <source>
        <dbReference type="SAM" id="MobiDB-lite"/>
    </source>
</evidence>
<reference evidence="5 6" key="1">
    <citation type="submission" date="2016-10" db="EMBL/GenBank/DDBJ databases">
        <title>Reductive evolution of mitochondrial metabolism and differential evolution of invasion-related proteins in Cryptosporidium.</title>
        <authorList>
            <person name="Liu S."/>
            <person name="Roellig D.M."/>
            <person name="Guo Y."/>
            <person name="Li N."/>
            <person name="Frace M.A."/>
            <person name="Tang K."/>
            <person name="Zhang L."/>
            <person name="Feng Y."/>
            <person name="Xiao L."/>
        </authorList>
    </citation>
    <scope>NUCLEOTIDE SEQUENCE [LARGE SCALE GENOMIC DNA]</scope>
    <source>
        <strain evidence="5">39726</strain>
    </source>
</reference>
<keyword evidence="2" id="KW-0694">RNA-binding</keyword>
<gene>
    <name evidence="5" type="ORF">cubi_02293</name>
</gene>
<protein>
    <submittedName>
        <fullName evidence="5">Splicing factor U2AF U2 SNRNP auxiliary factor</fullName>
    </submittedName>
</protein>
<dbReference type="AlphaFoldDB" id="A0A1J4MFQ0"/>
<feature type="region of interest" description="Disordered" evidence="4">
    <location>
        <begin position="1"/>
        <end position="31"/>
    </location>
</feature>
<evidence type="ECO:0000256" key="2">
    <source>
        <dbReference type="ARBA" id="ARBA00022884"/>
    </source>
</evidence>
<organism evidence="5 6">
    <name type="scientific">Cryptosporidium ubiquitum</name>
    <dbReference type="NCBI Taxonomy" id="857276"/>
    <lineage>
        <taxon>Eukaryota</taxon>
        <taxon>Sar</taxon>
        <taxon>Alveolata</taxon>
        <taxon>Apicomplexa</taxon>
        <taxon>Conoidasida</taxon>
        <taxon>Coccidia</taxon>
        <taxon>Eucoccidiorida</taxon>
        <taxon>Eimeriorina</taxon>
        <taxon>Cryptosporidiidae</taxon>
        <taxon>Cryptosporidium</taxon>
    </lineage>
</organism>
<accession>A0A1J4MFQ0</accession>
<proteinExistence type="predicted"/>
<dbReference type="Gene3D" id="3.30.70.330">
    <property type="match status" value="2"/>
</dbReference>
<dbReference type="PANTHER" id="PTHR23139">
    <property type="entry name" value="RNA-BINDING PROTEIN"/>
    <property type="match status" value="1"/>
</dbReference>
<dbReference type="RefSeq" id="XP_028874426.1">
    <property type="nucleotide sequence ID" value="XM_029019305.1"/>
</dbReference>
<dbReference type="GeneID" id="39979084"/>
<evidence type="ECO:0000313" key="6">
    <source>
        <dbReference type="Proteomes" id="UP000186176"/>
    </source>
</evidence>
<evidence type="ECO:0000313" key="5">
    <source>
        <dbReference type="EMBL" id="OII73062.1"/>
    </source>
</evidence>
<dbReference type="GO" id="GO:0003723">
    <property type="term" value="F:RNA binding"/>
    <property type="evidence" value="ECO:0007669"/>
    <property type="project" value="UniProtKB-KW"/>
</dbReference>
<dbReference type="SUPFAM" id="SSF54928">
    <property type="entry name" value="RNA-binding domain, RBD"/>
    <property type="match status" value="2"/>
</dbReference>
<dbReference type="Proteomes" id="UP000186176">
    <property type="component" value="Unassembled WGS sequence"/>
</dbReference>